<evidence type="ECO:0000256" key="3">
    <source>
        <dbReference type="ARBA" id="ARBA00022491"/>
    </source>
</evidence>
<keyword evidence="3" id="KW-0678">Repressor</keyword>
<sequence>MTRRSQSETGARPAYKRQDAAGWLLNFCREVWSNRDKMTRKLQGQTLEEGKSRKRILKPVVEKKRRDRINQSLAELRRLLLSSTSDARLQNPKIEKAEILDLAVEYLKNWTDRKNRSNDLTCGMRTQAPLVGPAEPSAHPLLISETAGFQQCVAQLTGYMQKIPPAQRASLIEGLRHHAESWQPKPDITHSIAEMPDAASVDSNSTSDSSEGSPWYLFPSHSPFQPLSCSSPCHDYLSPPSSPWFSPPFPSFACHFSFPPNLSPPSSNTSFYSFSPTLPHTSSLSFPVPPFTSLRPPPNPSHREESAASSSSCTWRPWL</sequence>
<dbReference type="FunFam" id="4.10.280.10:FF:000063">
    <property type="entry name" value="transcription factor HES-7 isoform X1"/>
    <property type="match status" value="1"/>
</dbReference>
<dbReference type="EMBL" id="CAJRST010036666">
    <property type="protein sequence ID" value="CAG5992697.1"/>
    <property type="molecule type" value="Genomic_DNA"/>
</dbReference>
<feature type="region of interest" description="Disordered" evidence="9">
    <location>
        <begin position="294"/>
        <end position="319"/>
    </location>
</feature>
<dbReference type="AlphaFoldDB" id="A0A8S4BPV5"/>
<evidence type="ECO:0000256" key="7">
    <source>
        <dbReference type="ARBA" id="ARBA00023242"/>
    </source>
</evidence>
<comment type="subunit">
    <text evidence="8">Transcription repression requires formation of a complex with a corepressor protein of the Groucho/TLE family.</text>
</comment>
<dbReference type="InterPro" id="IPR050370">
    <property type="entry name" value="HES_HEY"/>
</dbReference>
<organism evidence="11 12">
    <name type="scientific">Menidia menidia</name>
    <name type="common">Atlantic silverside</name>
    <dbReference type="NCBI Taxonomy" id="238744"/>
    <lineage>
        <taxon>Eukaryota</taxon>
        <taxon>Metazoa</taxon>
        <taxon>Chordata</taxon>
        <taxon>Craniata</taxon>
        <taxon>Vertebrata</taxon>
        <taxon>Euteleostomi</taxon>
        <taxon>Actinopterygii</taxon>
        <taxon>Neopterygii</taxon>
        <taxon>Teleostei</taxon>
        <taxon>Neoteleostei</taxon>
        <taxon>Acanthomorphata</taxon>
        <taxon>Ovalentaria</taxon>
        <taxon>Atherinomorphae</taxon>
        <taxon>Atheriniformes</taxon>
        <taxon>Atherinopsidae</taxon>
        <taxon>Menidiinae</taxon>
        <taxon>Menidia</taxon>
    </lineage>
</organism>
<dbReference type="CDD" id="cd11462">
    <property type="entry name" value="bHLH-O_HES7"/>
    <property type="match status" value="1"/>
</dbReference>
<evidence type="ECO:0000313" key="12">
    <source>
        <dbReference type="Proteomes" id="UP000677803"/>
    </source>
</evidence>
<keyword evidence="7" id="KW-0539">Nucleus</keyword>
<dbReference type="SUPFAM" id="SSF47459">
    <property type="entry name" value="HLH, helix-loop-helix DNA-binding domain"/>
    <property type="match status" value="1"/>
</dbReference>
<dbReference type="OrthoDB" id="690068at2759"/>
<comment type="caution">
    <text evidence="11">The sequence shown here is derived from an EMBL/GenBank/DDBJ whole genome shotgun (WGS) entry which is preliminary data.</text>
</comment>
<comment type="subcellular location">
    <subcellularLocation>
        <location evidence="1">Nucleus</location>
    </subcellularLocation>
</comment>
<dbReference type="InterPro" id="IPR011598">
    <property type="entry name" value="bHLH_dom"/>
</dbReference>
<feature type="domain" description="BHLH" evidence="10">
    <location>
        <begin position="53"/>
        <end position="110"/>
    </location>
</feature>
<dbReference type="Gene3D" id="4.10.280.10">
    <property type="entry name" value="Helix-loop-helix DNA-binding domain"/>
    <property type="match status" value="1"/>
</dbReference>
<evidence type="ECO:0000256" key="6">
    <source>
        <dbReference type="ARBA" id="ARBA00023163"/>
    </source>
</evidence>
<evidence type="ECO:0000313" key="11">
    <source>
        <dbReference type="EMBL" id="CAG5992697.1"/>
    </source>
</evidence>
<keyword evidence="5" id="KW-0238">DNA-binding</keyword>
<evidence type="ECO:0000256" key="4">
    <source>
        <dbReference type="ARBA" id="ARBA00023015"/>
    </source>
</evidence>
<dbReference type="SMART" id="SM00353">
    <property type="entry name" value="HLH"/>
    <property type="match status" value="1"/>
</dbReference>
<evidence type="ECO:0000256" key="9">
    <source>
        <dbReference type="SAM" id="MobiDB-lite"/>
    </source>
</evidence>
<evidence type="ECO:0000256" key="5">
    <source>
        <dbReference type="ARBA" id="ARBA00023125"/>
    </source>
</evidence>
<dbReference type="Proteomes" id="UP000677803">
    <property type="component" value="Unassembled WGS sequence"/>
</dbReference>
<dbReference type="GO" id="GO:0003677">
    <property type="term" value="F:DNA binding"/>
    <property type="evidence" value="ECO:0007669"/>
    <property type="project" value="UniProtKB-KW"/>
</dbReference>
<dbReference type="Pfam" id="PF00010">
    <property type="entry name" value="HLH"/>
    <property type="match status" value="1"/>
</dbReference>
<proteinExistence type="predicted"/>
<dbReference type="InterPro" id="IPR036638">
    <property type="entry name" value="HLH_DNA-bd_sf"/>
</dbReference>
<protein>
    <submittedName>
        <fullName evidence="11">(Atlantic silverside) hypothetical protein</fullName>
    </submittedName>
</protein>
<dbReference type="GO" id="GO:0005634">
    <property type="term" value="C:nucleus"/>
    <property type="evidence" value="ECO:0007669"/>
    <property type="project" value="UniProtKB-SubCell"/>
</dbReference>
<name>A0A8S4BPV5_9TELE</name>
<gene>
    <name evidence="11" type="ORF">MMEN_LOCUS17697</name>
</gene>
<keyword evidence="4" id="KW-0805">Transcription regulation</keyword>
<dbReference type="InterPro" id="IPR032644">
    <property type="entry name" value="HES-7_bHLH-O"/>
</dbReference>
<keyword evidence="6" id="KW-0804">Transcription</keyword>
<keyword evidence="2" id="KW-0217">Developmental protein</keyword>
<evidence type="ECO:0000259" key="10">
    <source>
        <dbReference type="PROSITE" id="PS50888"/>
    </source>
</evidence>
<dbReference type="GO" id="GO:0046983">
    <property type="term" value="F:protein dimerization activity"/>
    <property type="evidence" value="ECO:0007669"/>
    <property type="project" value="InterPro"/>
</dbReference>
<keyword evidence="12" id="KW-1185">Reference proteome</keyword>
<reference evidence="11" key="1">
    <citation type="submission" date="2021-05" db="EMBL/GenBank/DDBJ databases">
        <authorList>
            <person name="Tigano A."/>
        </authorList>
    </citation>
    <scope>NUCLEOTIDE SEQUENCE</scope>
</reference>
<dbReference type="PANTHER" id="PTHR10985">
    <property type="entry name" value="BASIC HELIX-LOOP-HELIX TRANSCRIPTION FACTOR, HES-RELATED"/>
    <property type="match status" value="1"/>
</dbReference>
<accession>A0A8S4BPV5</accession>
<dbReference type="PROSITE" id="PS50888">
    <property type="entry name" value="BHLH"/>
    <property type="match status" value="1"/>
</dbReference>
<evidence type="ECO:0000256" key="2">
    <source>
        <dbReference type="ARBA" id="ARBA00022473"/>
    </source>
</evidence>
<evidence type="ECO:0000256" key="8">
    <source>
        <dbReference type="ARBA" id="ARBA00023791"/>
    </source>
</evidence>
<evidence type="ECO:0000256" key="1">
    <source>
        <dbReference type="ARBA" id="ARBA00004123"/>
    </source>
</evidence>